<feature type="transmembrane region" description="Helical" evidence="1">
    <location>
        <begin position="20"/>
        <end position="40"/>
    </location>
</feature>
<organism evidence="2 3">
    <name type="scientific">Actinomadura viridis</name>
    <dbReference type="NCBI Taxonomy" id="58110"/>
    <lineage>
        <taxon>Bacteria</taxon>
        <taxon>Bacillati</taxon>
        <taxon>Actinomycetota</taxon>
        <taxon>Actinomycetes</taxon>
        <taxon>Streptosporangiales</taxon>
        <taxon>Thermomonosporaceae</taxon>
        <taxon>Actinomadura</taxon>
    </lineage>
</organism>
<reference evidence="2" key="1">
    <citation type="submission" date="2020-11" db="EMBL/GenBank/DDBJ databases">
        <title>Sequencing the genomes of 1000 actinobacteria strains.</title>
        <authorList>
            <person name="Klenk H.-P."/>
        </authorList>
    </citation>
    <scope>NUCLEOTIDE SEQUENCE</scope>
    <source>
        <strain evidence="2">DSM 43175</strain>
    </source>
</reference>
<evidence type="ECO:0000256" key="1">
    <source>
        <dbReference type="SAM" id="Phobius"/>
    </source>
</evidence>
<proteinExistence type="predicted"/>
<evidence type="ECO:0000313" key="3">
    <source>
        <dbReference type="Proteomes" id="UP000614047"/>
    </source>
</evidence>
<evidence type="ECO:0000313" key="2">
    <source>
        <dbReference type="EMBL" id="MBG6086141.1"/>
    </source>
</evidence>
<keyword evidence="1" id="KW-1133">Transmembrane helix</keyword>
<accession>A0A931DES0</accession>
<protein>
    <submittedName>
        <fullName evidence="2">Uncharacterized protein</fullName>
    </submittedName>
</protein>
<name>A0A931DES0_9ACTN</name>
<gene>
    <name evidence="2" type="ORF">IW256_000254</name>
</gene>
<keyword evidence="1" id="KW-0472">Membrane</keyword>
<sequence length="62" mass="6387">MPAVKQEPPRALFAGASHRLVRLLPWGVSLLCVVLTPTTIRVLSADYGLNGGVASALAGNGC</sequence>
<keyword evidence="1" id="KW-0812">Transmembrane</keyword>
<dbReference type="RefSeq" id="WP_197009190.1">
    <property type="nucleotide sequence ID" value="NZ_BAABES010000017.1"/>
</dbReference>
<comment type="caution">
    <text evidence="2">The sequence shown here is derived from an EMBL/GenBank/DDBJ whole genome shotgun (WGS) entry which is preliminary data.</text>
</comment>
<keyword evidence="3" id="KW-1185">Reference proteome</keyword>
<dbReference type="EMBL" id="JADOUA010000001">
    <property type="protein sequence ID" value="MBG6086141.1"/>
    <property type="molecule type" value="Genomic_DNA"/>
</dbReference>
<dbReference type="Proteomes" id="UP000614047">
    <property type="component" value="Unassembled WGS sequence"/>
</dbReference>
<dbReference type="AlphaFoldDB" id="A0A931DES0"/>